<dbReference type="AlphaFoldDB" id="F4W9E4"/>
<protein>
    <submittedName>
        <fullName evidence="1">Uncharacterized protein</fullName>
    </submittedName>
</protein>
<dbReference type="Proteomes" id="UP000007755">
    <property type="component" value="Unassembled WGS sequence"/>
</dbReference>
<keyword evidence="2" id="KW-1185">Reference proteome</keyword>
<dbReference type="EMBL" id="GL888010">
    <property type="protein sequence ID" value="EGI69182.1"/>
    <property type="molecule type" value="Genomic_DNA"/>
</dbReference>
<reference evidence="1" key="1">
    <citation type="submission" date="2011-02" db="EMBL/GenBank/DDBJ databases">
        <title>The genome of the leaf-cutting ant Acromyrmex echinatior suggests key adaptations to social evolution and fungus farming.</title>
        <authorList>
            <person name="Nygaard S."/>
            <person name="Zhang G."/>
        </authorList>
    </citation>
    <scope>NUCLEOTIDE SEQUENCE</scope>
</reference>
<sequence>MSNSSLITLQLRSLCKYIPLVAPGLVYFHDGLVEGFIMVGGNVSTGLGIILYHESPKRYMVGAKELQDGVRGEISKNVNCNYSIPFTGGRRIQSKKPIRLAQDLVDMEELGVDLREERAGIVLQEETEEGIVVREEEKSSGFLG</sequence>
<evidence type="ECO:0000313" key="2">
    <source>
        <dbReference type="Proteomes" id="UP000007755"/>
    </source>
</evidence>
<accession>F4W9E4</accession>
<organism evidence="2">
    <name type="scientific">Acromyrmex echinatior</name>
    <name type="common">Panamanian leafcutter ant</name>
    <name type="synonym">Acromyrmex octospinosus echinatior</name>
    <dbReference type="NCBI Taxonomy" id="103372"/>
    <lineage>
        <taxon>Eukaryota</taxon>
        <taxon>Metazoa</taxon>
        <taxon>Ecdysozoa</taxon>
        <taxon>Arthropoda</taxon>
        <taxon>Hexapoda</taxon>
        <taxon>Insecta</taxon>
        <taxon>Pterygota</taxon>
        <taxon>Neoptera</taxon>
        <taxon>Endopterygota</taxon>
        <taxon>Hymenoptera</taxon>
        <taxon>Apocrita</taxon>
        <taxon>Aculeata</taxon>
        <taxon>Formicoidea</taxon>
        <taxon>Formicidae</taxon>
        <taxon>Myrmicinae</taxon>
        <taxon>Acromyrmex</taxon>
    </lineage>
</organism>
<proteinExistence type="predicted"/>
<gene>
    <name evidence="1" type="ORF">G5I_02095</name>
</gene>
<name>F4W9E4_ACREC</name>
<evidence type="ECO:0000313" key="1">
    <source>
        <dbReference type="EMBL" id="EGI69182.1"/>
    </source>
</evidence>
<dbReference type="InParanoid" id="F4W9E4"/>